<dbReference type="Pfam" id="PF04922">
    <property type="entry name" value="DIE2_ALG10"/>
    <property type="match status" value="1"/>
</dbReference>
<evidence type="ECO:0000256" key="5">
    <source>
        <dbReference type="ARBA" id="ARBA00018512"/>
    </source>
</evidence>
<dbReference type="HOGENOM" id="CLU_017053_1_0_1"/>
<protein>
    <recommendedName>
        <fullName evidence="5 14">Dol-P-Glc:Glc(2)Man(9)GlcNAc(2)-PP-Dol alpha-1,2-glucosyltransferase</fullName>
        <ecNumber evidence="4 14">2.4.1.256</ecNumber>
    </recommendedName>
</protein>
<dbReference type="InParanoid" id="G8ZYL6"/>
<feature type="transmembrane region" description="Helical" evidence="14">
    <location>
        <begin position="169"/>
        <end position="187"/>
    </location>
</feature>
<dbReference type="PANTHER" id="PTHR12989">
    <property type="entry name" value="ALPHA-1,2-GLUCOSYLTRANSFERASE ALG10"/>
    <property type="match status" value="1"/>
</dbReference>
<dbReference type="RefSeq" id="XP_003682702.1">
    <property type="nucleotide sequence ID" value="XM_003682654.1"/>
</dbReference>
<evidence type="ECO:0000256" key="10">
    <source>
        <dbReference type="ARBA" id="ARBA00022989"/>
    </source>
</evidence>
<evidence type="ECO:0000313" key="16">
    <source>
        <dbReference type="Proteomes" id="UP000005627"/>
    </source>
</evidence>
<evidence type="ECO:0000313" key="15">
    <source>
        <dbReference type="EMBL" id="CCE93491.1"/>
    </source>
</evidence>
<keyword evidence="6 14" id="KW-0328">Glycosyltransferase</keyword>
<sequence length="519" mass="60656">MSSQEPSESELVDGPPQLITPGVQRVLQREVVTGFLANLVIYPMLVIYYLTTFYYISTKVVPYTFIDEQFHVGQTLKYVGGHWTHWDPKITTPPGLYVLGWLNYKITSTFTSWTALTAFRLVNLIGGIVVLPVCVLRPLFLFNAIGFWPVALMCFPLLSTFYYLYYTDVWSTIFILQSFTFVLTQPFGAKASIWLSAICATISCTFRQTNIIWTGFIMLIAVERRAMIQKQFNTNSFNNYLKLFIHSVDEFGGTVLPYMLNFVLFFIYLAWNRSITLGDKSNHSVGIHLVQLFYCFAFITFFSLPLWFSRNFLRLYRTRFFLKPLRTILEVIVIMLVIRFFTVVHPFLLADNRHYTFYLFKRLIGNQRKLIKYVFMAPVYHFATFVYMEVLRPSEMKFDPVTPLPIKDPIDLPIQLSHISWTALIICTFLTIVPSPLFEPRYYILPFYFWRIFVTCSAEPILGELVPSKEGEEPVTIASTQRLAFEFVWFMGINIITLYIFVARPFTWASESFLQRIIW</sequence>
<dbReference type="EMBL" id="HE616748">
    <property type="protein sequence ID" value="CCE93491.1"/>
    <property type="molecule type" value="Genomic_DNA"/>
</dbReference>
<feature type="transmembrane region" description="Helical" evidence="14">
    <location>
        <begin position="251"/>
        <end position="271"/>
    </location>
</feature>
<comment type="function">
    <text evidence="12">Dol-P-Glc:Glc(2)Man(9)GlcNAc(2)-PP-Dol alpha-1,2-glucosyltransferase that operates in the biosynthetic pathway of dolichol-linked oligosaccharides, the glycan precursors employed in protein asparagine (N)-glycosylation. The assembly of dolichol-linked oligosaccharides begins on the cytosolic side of the endoplasmic reticulum membrane and finishes in its lumen. The sequential addition of sugars to dolichol pyrophosphate produces dolichol-linked oligosaccharides containing fourteen sugars, including two GlcNAcs, nine mannoses and three glucoses. Once assembled, the oligosaccharide is transferred from the lipid to nascent proteins by oligosaccharyltransferases. In the lumen of the endoplasmic reticulum, adds the third and last glucose residue from dolichyl phosphate glucose (Dol-P-Glc) onto the lipid-linked oligosaccharide intermediate Glc(2)Man(9)GlcNAc(2)-PP-Dol to produce Glc(3)Man(9)GlcNAc(2)-PP-Dol.</text>
</comment>
<dbReference type="InterPro" id="IPR016900">
    <property type="entry name" value="Alg10"/>
</dbReference>
<dbReference type="KEGG" id="tdl:TDEL_0G01240"/>
<dbReference type="UniPathway" id="UPA00378"/>
<feature type="transmembrane region" description="Helical" evidence="14">
    <location>
        <begin position="193"/>
        <end position="222"/>
    </location>
</feature>
<feature type="transmembrane region" description="Helical" evidence="14">
    <location>
        <begin position="328"/>
        <end position="350"/>
    </location>
</feature>
<dbReference type="eggNOG" id="KOG2642">
    <property type="taxonomic scope" value="Eukaryota"/>
</dbReference>
<comment type="subcellular location">
    <subcellularLocation>
        <location evidence="1">Endoplasmic reticulum membrane</location>
        <topology evidence="1">Multi-pass membrane protein</topology>
    </subcellularLocation>
</comment>
<keyword evidence="11 14" id="KW-0472">Membrane</keyword>
<comment type="similarity">
    <text evidence="3 14">Belongs to the ALG10 glucosyltransferase family.</text>
</comment>
<dbReference type="GO" id="GO:0106073">
    <property type="term" value="F:dolichyl pyrophosphate Glc2Man9GlcNAc2 alpha-1,2-glucosyltransferase activity"/>
    <property type="evidence" value="ECO:0007669"/>
    <property type="project" value="UniProtKB-UniRule"/>
</dbReference>
<feature type="transmembrane region" description="Helical" evidence="14">
    <location>
        <begin position="121"/>
        <end position="140"/>
    </location>
</feature>
<dbReference type="Proteomes" id="UP000005627">
    <property type="component" value="Chromosome 7"/>
</dbReference>
<evidence type="ECO:0000256" key="12">
    <source>
        <dbReference type="ARBA" id="ARBA00044727"/>
    </source>
</evidence>
<evidence type="ECO:0000256" key="14">
    <source>
        <dbReference type="PIRNR" id="PIRNR028810"/>
    </source>
</evidence>
<dbReference type="GO" id="GO:0006488">
    <property type="term" value="P:dolichol-linked oligosaccharide biosynthetic process"/>
    <property type="evidence" value="ECO:0007669"/>
    <property type="project" value="UniProtKB-UniRule"/>
</dbReference>
<evidence type="ECO:0000256" key="2">
    <source>
        <dbReference type="ARBA" id="ARBA00004922"/>
    </source>
</evidence>
<dbReference type="GeneID" id="11504549"/>
<evidence type="ECO:0000256" key="11">
    <source>
        <dbReference type="ARBA" id="ARBA00023136"/>
    </source>
</evidence>
<keyword evidence="8 14" id="KW-0812">Transmembrane</keyword>
<feature type="transmembrane region" description="Helical" evidence="14">
    <location>
        <begin position="146"/>
        <end position="164"/>
    </location>
</feature>
<accession>G8ZYL6</accession>
<keyword evidence="9" id="KW-0256">Endoplasmic reticulum</keyword>
<evidence type="ECO:0000256" key="7">
    <source>
        <dbReference type="ARBA" id="ARBA00022679"/>
    </source>
</evidence>
<feature type="transmembrane region" description="Helical" evidence="14">
    <location>
        <begin position="35"/>
        <end position="56"/>
    </location>
</feature>
<dbReference type="FunCoup" id="G8ZYL6">
    <property type="interactions" value="712"/>
</dbReference>
<organism evidence="15 16">
    <name type="scientific">Torulaspora delbrueckii</name>
    <name type="common">Yeast</name>
    <name type="synonym">Candida colliculosa</name>
    <dbReference type="NCBI Taxonomy" id="4950"/>
    <lineage>
        <taxon>Eukaryota</taxon>
        <taxon>Fungi</taxon>
        <taxon>Dikarya</taxon>
        <taxon>Ascomycota</taxon>
        <taxon>Saccharomycotina</taxon>
        <taxon>Saccharomycetes</taxon>
        <taxon>Saccharomycetales</taxon>
        <taxon>Saccharomycetaceae</taxon>
        <taxon>Torulaspora</taxon>
    </lineage>
</organism>
<feature type="transmembrane region" description="Helical" evidence="14">
    <location>
        <begin position="291"/>
        <end position="308"/>
    </location>
</feature>
<dbReference type="GO" id="GO:0005789">
    <property type="term" value="C:endoplasmic reticulum membrane"/>
    <property type="evidence" value="ECO:0007669"/>
    <property type="project" value="UniProtKB-SubCell"/>
</dbReference>
<evidence type="ECO:0000256" key="8">
    <source>
        <dbReference type="ARBA" id="ARBA00022692"/>
    </source>
</evidence>
<proteinExistence type="inferred from homology"/>
<keyword evidence="10 14" id="KW-1133">Transmembrane helix</keyword>
<evidence type="ECO:0000256" key="6">
    <source>
        <dbReference type="ARBA" id="ARBA00022676"/>
    </source>
</evidence>
<evidence type="ECO:0000256" key="1">
    <source>
        <dbReference type="ARBA" id="ARBA00004477"/>
    </source>
</evidence>
<name>G8ZYL6_TORDE</name>
<evidence type="ECO:0000256" key="13">
    <source>
        <dbReference type="ARBA" id="ARBA00048064"/>
    </source>
</evidence>
<reference evidence="15 16" key="1">
    <citation type="journal article" date="2011" name="Proc. Natl. Acad. Sci. U.S.A.">
        <title>Evolutionary erosion of yeast sex chromosomes by mating-type switching accidents.</title>
        <authorList>
            <person name="Gordon J.L."/>
            <person name="Armisen D."/>
            <person name="Proux-Wera E."/>
            <person name="Oheigeartaigh S.S."/>
            <person name="Byrne K.P."/>
            <person name="Wolfe K.H."/>
        </authorList>
    </citation>
    <scope>NUCLEOTIDE SEQUENCE [LARGE SCALE GENOMIC DNA]</scope>
    <source>
        <strain evidence="16">ATCC 10662 / CBS 1146 / NBRC 0425 / NCYC 2629 / NRRL Y-866</strain>
    </source>
</reference>
<feature type="transmembrane region" description="Helical" evidence="14">
    <location>
        <begin position="370"/>
        <end position="388"/>
    </location>
</feature>
<dbReference type="AlphaFoldDB" id="G8ZYL6"/>
<comment type="pathway">
    <text evidence="2">Protein modification; protein glycosylation.</text>
</comment>
<comment type="catalytic activity">
    <reaction evidence="13">
        <text>an alpha-D-Glc-(1-&gt;3)-alpha-D-Glc-(1-&gt;3)-alpha-D-Man-(1-&gt;2)-alpha-D-Man-(1-&gt;2)-alpha-D-Man-(1-&gt;3)-[alpha-D-Man-(1-&gt;2)-alpha-D-Man-(1-&gt;3)-[alpha-D-Man-(1-&gt;2)-alpha-D-Man-(1-&gt;6)]-alpha-D-Man-(1-&gt;6)]-beta-D-Man-(1-&gt;4)-beta-D-GlcNAc-(1-&gt;4)-alpha-D-GlcNAc-diphospho-di-trans,poly-cis-dolichol + a di-trans,poly-cis-dolichyl beta-D-glucosyl phosphate = a alpha-D-Glc-(1-&gt;2)-alpha-D-Glc-(1-&gt;3)-alpha-D-Glc-(1-&gt;3)-alpha-D-Man-(1-&gt;2)-alpha-D-Man-(1-&gt;2)-alpha-D-Man-(1-&gt;3)-[alpha-D-Man-(1-&gt;2)-alpha-D-Man-(1-&gt;3)-[alpha-D-Man-(1-&gt;2)-alpha-D-Man-(1-&gt;6)]-alpha-D-Man-(1-&gt;6)]-beta-D-Man-(1-&gt;4)-beta-D-GlcNAc-(1-&gt;4)-alpha-D-GlcNAc-diphospho-di-trans,poly-cis-dolichol + a di-trans,poly-cis-dolichyl phosphate + H(+)</text>
        <dbReference type="Rhea" id="RHEA:29543"/>
        <dbReference type="Rhea" id="RHEA-COMP:19498"/>
        <dbReference type="Rhea" id="RHEA-COMP:19502"/>
        <dbReference type="Rhea" id="RHEA-COMP:19512"/>
        <dbReference type="Rhea" id="RHEA-COMP:19522"/>
        <dbReference type="ChEBI" id="CHEBI:15378"/>
        <dbReference type="ChEBI" id="CHEBI:57525"/>
        <dbReference type="ChEBI" id="CHEBI:57683"/>
        <dbReference type="ChEBI" id="CHEBI:132522"/>
        <dbReference type="ChEBI" id="CHEBI:132523"/>
        <dbReference type="EC" id="2.4.1.256"/>
    </reaction>
    <physiologicalReaction direction="left-to-right" evidence="13">
        <dbReference type="Rhea" id="RHEA:29544"/>
    </physiologicalReaction>
</comment>
<dbReference type="EC" id="2.4.1.256" evidence="4 14"/>
<gene>
    <name evidence="15" type="primary">TDEL0G01240</name>
    <name evidence="15" type="ORF">TDEL_0G01240</name>
</gene>
<evidence type="ECO:0000256" key="4">
    <source>
        <dbReference type="ARBA" id="ARBA00011967"/>
    </source>
</evidence>
<keyword evidence="16" id="KW-1185">Reference proteome</keyword>
<dbReference type="STRING" id="1076872.G8ZYL6"/>
<keyword evidence="7" id="KW-0808">Transferase</keyword>
<dbReference type="PIRSF" id="PIRSF028810">
    <property type="entry name" value="Alpha1_2_glucosyltferase_Alg10"/>
    <property type="match status" value="1"/>
</dbReference>
<dbReference type="PANTHER" id="PTHR12989:SF10">
    <property type="entry name" value="DOL-P-GLC:GLC(2)MAN(9)GLCNAC(2)-PP-DOL ALPHA-1,2-GLUCOSYLTRANSFERASE-RELATED"/>
    <property type="match status" value="1"/>
</dbReference>
<evidence type="ECO:0000256" key="3">
    <source>
        <dbReference type="ARBA" id="ARBA00010600"/>
    </source>
</evidence>
<dbReference type="OrthoDB" id="4769at2759"/>
<feature type="transmembrane region" description="Helical" evidence="14">
    <location>
        <begin position="483"/>
        <end position="502"/>
    </location>
</feature>
<feature type="transmembrane region" description="Helical" evidence="14">
    <location>
        <begin position="419"/>
        <end position="437"/>
    </location>
</feature>
<evidence type="ECO:0000256" key="9">
    <source>
        <dbReference type="ARBA" id="ARBA00022824"/>
    </source>
</evidence>